<dbReference type="EMBL" id="LT960614">
    <property type="protein sequence ID" value="SON57368.1"/>
    <property type="molecule type" value="Genomic_DNA"/>
</dbReference>
<name>A0A2C9DB59_9HYPH</name>
<dbReference type="KEGG" id="hdi:HDIA_3827"/>
<evidence type="ECO:0000313" key="1">
    <source>
        <dbReference type="EMBL" id="SON57368.1"/>
    </source>
</evidence>
<keyword evidence="2" id="KW-1185">Reference proteome</keyword>
<organism evidence="1 2">
    <name type="scientific">Hartmannibacter diazotrophicus</name>
    <dbReference type="NCBI Taxonomy" id="1482074"/>
    <lineage>
        <taxon>Bacteria</taxon>
        <taxon>Pseudomonadati</taxon>
        <taxon>Pseudomonadota</taxon>
        <taxon>Alphaproteobacteria</taxon>
        <taxon>Hyphomicrobiales</taxon>
        <taxon>Pleomorphomonadaceae</taxon>
        <taxon>Hartmannibacter</taxon>
    </lineage>
</organism>
<protein>
    <submittedName>
        <fullName evidence="1">Uncharacterized protein</fullName>
    </submittedName>
</protein>
<proteinExistence type="predicted"/>
<sequence>MRRDGEAISLEEIKNASVALLTRMQMAGLSEVKVAGDQAHYWKVFPSEIFSPSEPSPVKGGVSDDLGDLRKEMEQRDSAYSLGSFWHALNHLSGILSVLAAKDLAGDFDETLDQMDSDVFEVSPSTGTDRGVS</sequence>
<gene>
    <name evidence="1" type="ORF">HDIA_3827</name>
</gene>
<reference evidence="2" key="1">
    <citation type="submission" date="2017-09" db="EMBL/GenBank/DDBJ databases">
        <title>Genome sequence of Nannocystis excedens DSM 71.</title>
        <authorList>
            <person name="Blom J."/>
        </authorList>
    </citation>
    <scope>NUCLEOTIDE SEQUENCE [LARGE SCALE GENOMIC DNA]</scope>
    <source>
        <strain evidence="2">type strain: E19</strain>
    </source>
</reference>
<accession>A0A2C9DB59</accession>
<evidence type="ECO:0000313" key="2">
    <source>
        <dbReference type="Proteomes" id="UP000223606"/>
    </source>
</evidence>
<dbReference type="Proteomes" id="UP000223606">
    <property type="component" value="Chromosome 1"/>
</dbReference>
<dbReference type="AlphaFoldDB" id="A0A2C9DB59"/>